<dbReference type="Gene3D" id="3.40.220.10">
    <property type="entry name" value="Leucine Aminopeptidase, subunit E, domain 1"/>
    <property type="match status" value="1"/>
</dbReference>
<dbReference type="NCBIfam" id="NF002073">
    <property type="entry name" value="PRK00913.1-2"/>
    <property type="match status" value="1"/>
</dbReference>
<dbReference type="InterPro" id="IPR043472">
    <property type="entry name" value="Macro_dom-like"/>
</dbReference>
<evidence type="ECO:0000256" key="8">
    <source>
        <dbReference type="HAMAP-Rule" id="MF_00181"/>
    </source>
</evidence>
<dbReference type="Proteomes" id="UP001500957">
    <property type="component" value="Unassembled WGS sequence"/>
</dbReference>
<keyword evidence="5 8" id="KW-0645">Protease</keyword>
<comment type="caution">
    <text evidence="10">The sequence shown here is derived from an EMBL/GenBank/DDBJ whole genome shotgun (WGS) entry which is preliminary data.</text>
</comment>
<dbReference type="EMBL" id="BAAAHE010000006">
    <property type="protein sequence ID" value="GAA0606473.1"/>
    <property type="molecule type" value="Genomic_DNA"/>
</dbReference>
<dbReference type="InterPro" id="IPR000819">
    <property type="entry name" value="Peptidase_M17_C"/>
</dbReference>
<feature type="binding site" evidence="8">
    <location>
        <position position="357"/>
    </location>
    <ligand>
        <name>Mn(2+)</name>
        <dbReference type="ChEBI" id="CHEBI:29035"/>
        <label>1</label>
    </ligand>
</feature>
<feature type="binding site" evidence="8">
    <location>
        <position position="357"/>
    </location>
    <ligand>
        <name>Mn(2+)</name>
        <dbReference type="ChEBI" id="CHEBI:29035"/>
        <label>2</label>
    </ligand>
</feature>
<feature type="binding site" evidence="8">
    <location>
        <position position="278"/>
    </location>
    <ligand>
        <name>Mn(2+)</name>
        <dbReference type="ChEBI" id="CHEBI:29035"/>
        <label>2</label>
    </ligand>
</feature>
<keyword evidence="6 8" id="KW-0378">Hydrolase</keyword>
<dbReference type="PROSITE" id="PS00631">
    <property type="entry name" value="CYTOSOL_AP"/>
    <property type="match status" value="1"/>
</dbReference>
<evidence type="ECO:0000256" key="7">
    <source>
        <dbReference type="ARBA" id="ARBA00049972"/>
    </source>
</evidence>
<comment type="catalytic activity">
    <reaction evidence="1 8">
        <text>Release of an N-terminal amino acid, Xaa-|-Yaa-, in which Xaa is preferably Leu, but may be other amino acids including Pro although not Arg or Lys, and Yaa may be Pro. Amino acid amides and methyl esters are also readily hydrolyzed, but rates on arylamides are exceedingly low.</text>
        <dbReference type="EC" id="3.4.11.1"/>
    </reaction>
</comment>
<dbReference type="Pfam" id="PF02789">
    <property type="entry name" value="Peptidase_M17_N"/>
    <property type="match status" value="1"/>
</dbReference>
<keyword evidence="8" id="KW-0464">Manganese</keyword>
<feature type="binding site" evidence="8">
    <location>
        <position position="273"/>
    </location>
    <ligand>
        <name>Mn(2+)</name>
        <dbReference type="ChEBI" id="CHEBI:29035"/>
        <label>2</label>
    </ligand>
</feature>
<name>A0ABN1G8Z9_9ACTN</name>
<comment type="function">
    <text evidence="7 8">Presumably involved in the processing and regular turnover of intracellular proteins. Catalyzes the removal of unsubstituted N-terminal amino acids from various peptides.</text>
</comment>
<comment type="subcellular location">
    <subcellularLocation>
        <location evidence="8">Cytoplasm</location>
    </subcellularLocation>
</comment>
<dbReference type="EC" id="3.4.11.1" evidence="8"/>
<dbReference type="RefSeq" id="WP_344601350.1">
    <property type="nucleotide sequence ID" value="NZ_BAAAHE010000006.1"/>
</dbReference>
<evidence type="ECO:0000259" key="9">
    <source>
        <dbReference type="PROSITE" id="PS00631"/>
    </source>
</evidence>
<dbReference type="HAMAP" id="MF_00181">
    <property type="entry name" value="Cytosol_peptidase_M17"/>
    <property type="match status" value="1"/>
</dbReference>
<evidence type="ECO:0000313" key="10">
    <source>
        <dbReference type="EMBL" id="GAA0606473.1"/>
    </source>
</evidence>
<feature type="binding site" evidence="8">
    <location>
        <position position="296"/>
    </location>
    <ligand>
        <name>Mn(2+)</name>
        <dbReference type="ChEBI" id="CHEBI:29035"/>
        <label>2</label>
    </ligand>
</feature>
<evidence type="ECO:0000256" key="4">
    <source>
        <dbReference type="ARBA" id="ARBA00022438"/>
    </source>
</evidence>
<evidence type="ECO:0000256" key="1">
    <source>
        <dbReference type="ARBA" id="ARBA00000135"/>
    </source>
</evidence>
<dbReference type="CDD" id="cd00433">
    <property type="entry name" value="Peptidase_M17"/>
    <property type="match status" value="1"/>
</dbReference>
<dbReference type="SUPFAM" id="SSF53187">
    <property type="entry name" value="Zn-dependent exopeptidases"/>
    <property type="match status" value="1"/>
</dbReference>
<feature type="active site" evidence="8">
    <location>
        <position position="285"/>
    </location>
</feature>
<reference evidence="10 11" key="1">
    <citation type="journal article" date="2019" name="Int. J. Syst. Evol. Microbiol.">
        <title>The Global Catalogue of Microorganisms (GCM) 10K type strain sequencing project: providing services to taxonomists for standard genome sequencing and annotation.</title>
        <authorList>
            <consortium name="The Broad Institute Genomics Platform"/>
            <consortium name="The Broad Institute Genome Sequencing Center for Infectious Disease"/>
            <person name="Wu L."/>
            <person name="Ma J."/>
        </authorList>
    </citation>
    <scope>NUCLEOTIDE SEQUENCE [LARGE SCALE GENOMIC DNA]</scope>
    <source>
        <strain evidence="10 11">JCM 10671</strain>
    </source>
</reference>
<proteinExistence type="inferred from homology"/>
<comment type="similarity">
    <text evidence="3 8">Belongs to the peptidase M17 family.</text>
</comment>
<comment type="cofactor">
    <cofactor evidence="8">
        <name>Mn(2+)</name>
        <dbReference type="ChEBI" id="CHEBI:29035"/>
    </cofactor>
    <text evidence="8">Binds 2 manganese ions per subunit.</text>
</comment>
<sequence>MARPAVHVVVGKPLVSGGADVLAVPISQGPDGPVAGPGLAAAGSALGLDLLALARREKARGDAAEIVAIPLTDPAAPAEQVLLVGTGDGSPTALRRAGAALARRVRSRERLATSVVAGAGPDGVRAFTEGLVLGSYAFSLRGDTPNANGAAPKRDHVGAVDLHVDGRRAGAAGPAVERGLRTADAVCLARDLANTPSAEKTPAWLAAQAKKMAGRAGLDVEIWEPADLEAGGFGGILAVGAGSSRGPRLIRLEYTPADAPAGAALPHVVLVGKGITFDSGGLSLKPSDGMVAMKADMAGGAAVIGAMSALRALGVGVRVTGLVAAAENLPSGSAFRPGDVITHYGGTTVEVLNTDAEGRLVLADALAYADANLDPDVIVDLATLTGAATLALSRRMAALFTPDDRLAKALLAASDAGGDRLWRMPLVDEYLPALDSPVADLAHVPHQQHRKVQGGAITAALFLREFVGRRPWAHIDMAGPGKIDGDEHENTKGGTGYGVRLLLRWLEAYPAKARTR</sequence>
<dbReference type="PANTHER" id="PTHR11963">
    <property type="entry name" value="LEUCINE AMINOPEPTIDASE-RELATED"/>
    <property type="match status" value="1"/>
</dbReference>
<accession>A0ABN1G8Z9</accession>
<dbReference type="InterPro" id="IPR008283">
    <property type="entry name" value="Peptidase_M17_N"/>
</dbReference>
<feature type="domain" description="Cytosol aminopeptidase" evidence="9">
    <location>
        <begin position="353"/>
        <end position="360"/>
    </location>
</feature>
<gene>
    <name evidence="8" type="primary">pepA</name>
    <name evidence="10" type="ORF">GCM10009547_05530</name>
</gene>
<dbReference type="EC" id="3.4.11.10" evidence="8"/>
<evidence type="ECO:0000256" key="3">
    <source>
        <dbReference type="ARBA" id="ARBA00009528"/>
    </source>
</evidence>
<evidence type="ECO:0000313" key="11">
    <source>
        <dbReference type="Proteomes" id="UP001500957"/>
    </source>
</evidence>
<organism evidence="10 11">
    <name type="scientific">Sporichthya brevicatena</name>
    <dbReference type="NCBI Taxonomy" id="171442"/>
    <lineage>
        <taxon>Bacteria</taxon>
        <taxon>Bacillati</taxon>
        <taxon>Actinomycetota</taxon>
        <taxon>Actinomycetes</taxon>
        <taxon>Sporichthyales</taxon>
        <taxon>Sporichthyaceae</taxon>
        <taxon>Sporichthya</taxon>
    </lineage>
</organism>
<dbReference type="Gene3D" id="3.40.630.10">
    <property type="entry name" value="Zn peptidases"/>
    <property type="match status" value="1"/>
</dbReference>
<dbReference type="SUPFAM" id="SSF52949">
    <property type="entry name" value="Macro domain-like"/>
    <property type="match status" value="1"/>
</dbReference>
<evidence type="ECO:0000256" key="2">
    <source>
        <dbReference type="ARBA" id="ARBA00000967"/>
    </source>
</evidence>
<dbReference type="PANTHER" id="PTHR11963:SF20">
    <property type="entry name" value="PEPTIDASE B"/>
    <property type="match status" value="1"/>
</dbReference>
<dbReference type="InterPro" id="IPR023042">
    <property type="entry name" value="Peptidase_M17_leu_NH2_pept"/>
</dbReference>
<dbReference type="Pfam" id="PF00883">
    <property type="entry name" value="Peptidase_M17"/>
    <property type="match status" value="1"/>
</dbReference>
<dbReference type="PRINTS" id="PR00481">
    <property type="entry name" value="LAMNOPPTDASE"/>
</dbReference>
<keyword evidence="8" id="KW-0963">Cytoplasm</keyword>
<protein>
    <recommendedName>
        <fullName evidence="8">Probable cytosol aminopeptidase</fullName>
        <ecNumber evidence="8">3.4.11.1</ecNumber>
    </recommendedName>
    <alternativeName>
        <fullName evidence="8">Leucine aminopeptidase</fullName>
        <shortName evidence="8">LAP</shortName>
        <ecNumber evidence="8">3.4.11.10</ecNumber>
    </alternativeName>
    <alternativeName>
        <fullName evidence="8">Leucyl aminopeptidase</fullName>
    </alternativeName>
</protein>
<dbReference type="InterPro" id="IPR011356">
    <property type="entry name" value="Leucine_aapep/pepB"/>
</dbReference>
<evidence type="ECO:0000256" key="6">
    <source>
        <dbReference type="ARBA" id="ARBA00022801"/>
    </source>
</evidence>
<feature type="binding site" evidence="8">
    <location>
        <position position="278"/>
    </location>
    <ligand>
        <name>Mn(2+)</name>
        <dbReference type="ChEBI" id="CHEBI:29035"/>
        <label>1</label>
    </ligand>
</feature>
<comment type="catalytic activity">
    <reaction evidence="2 8">
        <text>Release of an N-terminal amino acid, preferentially leucine, but not glutamic or aspartic acids.</text>
        <dbReference type="EC" id="3.4.11.10"/>
    </reaction>
</comment>
<keyword evidence="11" id="KW-1185">Reference proteome</keyword>
<evidence type="ECO:0000256" key="5">
    <source>
        <dbReference type="ARBA" id="ARBA00022670"/>
    </source>
</evidence>
<feature type="active site" evidence="8">
    <location>
        <position position="359"/>
    </location>
</feature>
<keyword evidence="8" id="KW-0479">Metal-binding</keyword>
<feature type="binding site" evidence="8">
    <location>
        <position position="355"/>
    </location>
    <ligand>
        <name>Mn(2+)</name>
        <dbReference type="ChEBI" id="CHEBI:29035"/>
        <label>1</label>
    </ligand>
</feature>
<keyword evidence="4 8" id="KW-0031">Aminopeptidase</keyword>